<dbReference type="Pfam" id="PF13302">
    <property type="entry name" value="Acetyltransf_3"/>
    <property type="match status" value="1"/>
</dbReference>
<evidence type="ECO:0000256" key="2">
    <source>
        <dbReference type="ARBA" id="ARBA00023315"/>
    </source>
</evidence>
<comment type="similarity">
    <text evidence="3">Belongs to the acetyltransferase family. RimJ subfamily.</text>
</comment>
<gene>
    <name evidence="5" type="ORF">AOC05_11650</name>
</gene>
<dbReference type="PATRIC" id="fig|656366.3.peg.2512"/>
<keyword evidence="2" id="KW-0012">Acyltransferase</keyword>
<dbReference type="InterPro" id="IPR051531">
    <property type="entry name" value="N-acetyltransferase"/>
</dbReference>
<evidence type="ECO:0000259" key="4">
    <source>
        <dbReference type="PROSITE" id="PS51186"/>
    </source>
</evidence>
<evidence type="ECO:0000313" key="5">
    <source>
        <dbReference type="EMBL" id="ALE94197.1"/>
    </source>
</evidence>
<proteinExistence type="inferred from homology"/>
<evidence type="ECO:0000256" key="1">
    <source>
        <dbReference type="ARBA" id="ARBA00022679"/>
    </source>
</evidence>
<dbReference type="Gene3D" id="3.40.630.30">
    <property type="match status" value="1"/>
</dbReference>
<protein>
    <submittedName>
        <fullName evidence="5">Acetyltransferase</fullName>
    </submittedName>
</protein>
<sequence>MSEDVSLRILRPSDAAALAAAYVRNRDHLAPWEPVRPEEYYTEDWQSADIVGRLATHEIGTGHPFGLFAGGSLVGRFNLAGIVRGPFQNAALGYWVDGQYAGRGLASAAVRALVDMARDELGLHRIEAGTLLHNVGSQRVLLKSGFEQFGMAPQYLQIAGSWQDHNLYQILLHG</sequence>
<dbReference type="Proteomes" id="UP000062833">
    <property type="component" value="Chromosome"/>
</dbReference>
<accession>A0A0M4QQQ2</accession>
<dbReference type="EMBL" id="CP012677">
    <property type="protein sequence ID" value="ALE94197.1"/>
    <property type="molecule type" value="Genomic_DNA"/>
</dbReference>
<evidence type="ECO:0000256" key="3">
    <source>
        <dbReference type="ARBA" id="ARBA00038502"/>
    </source>
</evidence>
<name>A0A0M4QQQ2_9MICC</name>
<dbReference type="PANTHER" id="PTHR43792:SF8">
    <property type="entry name" value="[RIBOSOMAL PROTEIN US5]-ALANINE N-ACETYLTRANSFERASE"/>
    <property type="match status" value="1"/>
</dbReference>
<dbReference type="InterPro" id="IPR016181">
    <property type="entry name" value="Acyl_CoA_acyltransferase"/>
</dbReference>
<evidence type="ECO:0000313" key="6">
    <source>
        <dbReference type="Proteomes" id="UP000062833"/>
    </source>
</evidence>
<organism evidence="5 6">
    <name type="scientific">Arthrobacter alpinus</name>
    <dbReference type="NCBI Taxonomy" id="656366"/>
    <lineage>
        <taxon>Bacteria</taxon>
        <taxon>Bacillati</taxon>
        <taxon>Actinomycetota</taxon>
        <taxon>Actinomycetes</taxon>
        <taxon>Micrococcales</taxon>
        <taxon>Micrococcaceae</taxon>
        <taxon>Arthrobacter</taxon>
    </lineage>
</organism>
<feature type="domain" description="N-acetyltransferase" evidence="4">
    <location>
        <begin position="5"/>
        <end position="173"/>
    </location>
</feature>
<dbReference type="SUPFAM" id="SSF55729">
    <property type="entry name" value="Acyl-CoA N-acyltransferases (Nat)"/>
    <property type="match status" value="1"/>
</dbReference>
<dbReference type="PANTHER" id="PTHR43792">
    <property type="entry name" value="GNAT FAMILY, PUTATIVE (AFU_ORTHOLOGUE AFUA_3G00765)-RELATED-RELATED"/>
    <property type="match status" value="1"/>
</dbReference>
<dbReference type="GO" id="GO:0008999">
    <property type="term" value="F:protein-N-terminal-alanine acetyltransferase activity"/>
    <property type="evidence" value="ECO:0007669"/>
    <property type="project" value="TreeGrafter"/>
</dbReference>
<dbReference type="KEGG" id="aaq:AOC05_11650"/>
<reference evidence="6" key="1">
    <citation type="submission" date="2015-09" db="EMBL/GenBank/DDBJ databases">
        <title>Complete genome of Arthrobacter alpinus strain R3.8.</title>
        <authorList>
            <person name="See-Too W.S."/>
            <person name="Chan K.G."/>
        </authorList>
    </citation>
    <scope>NUCLEOTIDE SEQUENCE [LARGE SCALE GENOMIC DNA]</scope>
    <source>
        <strain evidence="6">R3.8</strain>
    </source>
</reference>
<dbReference type="InterPro" id="IPR000182">
    <property type="entry name" value="GNAT_dom"/>
</dbReference>
<dbReference type="GO" id="GO:0005737">
    <property type="term" value="C:cytoplasm"/>
    <property type="evidence" value="ECO:0007669"/>
    <property type="project" value="TreeGrafter"/>
</dbReference>
<dbReference type="PROSITE" id="PS51186">
    <property type="entry name" value="GNAT"/>
    <property type="match status" value="1"/>
</dbReference>
<keyword evidence="1 5" id="KW-0808">Transferase</keyword>
<dbReference type="AlphaFoldDB" id="A0A0M4QQQ2"/>
<keyword evidence="6" id="KW-1185">Reference proteome</keyword>